<evidence type="ECO:0000256" key="4">
    <source>
        <dbReference type="ARBA" id="ARBA00023088"/>
    </source>
</evidence>
<reference evidence="10" key="1">
    <citation type="journal article" date="2019" name="Int. J. Syst. Evol. Microbiol.">
        <title>The Global Catalogue of Microorganisms (GCM) 10K type strain sequencing project: providing services to taxonomists for standard genome sequencing and annotation.</title>
        <authorList>
            <consortium name="The Broad Institute Genomics Platform"/>
            <consortium name="The Broad Institute Genome Sequencing Center for Infectious Disease"/>
            <person name="Wu L."/>
            <person name="Ma J."/>
        </authorList>
    </citation>
    <scope>NUCLEOTIDE SEQUENCE [LARGE SCALE GENOMIC DNA]</scope>
    <source>
        <strain evidence="10">JCM 17458</strain>
    </source>
</reference>
<proteinExistence type="predicted"/>
<feature type="chain" id="PRO_5046217943" description="Gram-positive cocci surface proteins LPxTG domain-containing protein" evidence="7">
    <location>
        <begin position="26"/>
        <end position="369"/>
    </location>
</feature>
<organism evidence="9 10">
    <name type="scientific">Brevibacterium daeguense</name>
    <dbReference type="NCBI Taxonomy" id="909936"/>
    <lineage>
        <taxon>Bacteria</taxon>
        <taxon>Bacillati</taxon>
        <taxon>Actinomycetota</taxon>
        <taxon>Actinomycetes</taxon>
        <taxon>Micrococcales</taxon>
        <taxon>Brevibacteriaceae</taxon>
        <taxon>Brevibacterium</taxon>
    </lineage>
</organism>
<dbReference type="Proteomes" id="UP001501586">
    <property type="component" value="Unassembled WGS sequence"/>
</dbReference>
<evidence type="ECO:0000256" key="3">
    <source>
        <dbReference type="ARBA" id="ARBA00022729"/>
    </source>
</evidence>
<feature type="compositionally biased region" description="Low complexity" evidence="5">
    <location>
        <begin position="23"/>
        <end position="41"/>
    </location>
</feature>
<protein>
    <recommendedName>
        <fullName evidence="8">Gram-positive cocci surface proteins LPxTG domain-containing protein</fullName>
    </recommendedName>
</protein>
<name>A0ABP8EKH6_9MICO</name>
<evidence type="ECO:0000256" key="6">
    <source>
        <dbReference type="SAM" id="Phobius"/>
    </source>
</evidence>
<keyword evidence="2" id="KW-0964">Secreted</keyword>
<feature type="domain" description="Gram-positive cocci surface proteins LPxTG" evidence="8">
    <location>
        <begin position="323"/>
        <end position="360"/>
    </location>
</feature>
<dbReference type="Pfam" id="PF00746">
    <property type="entry name" value="Gram_pos_anchor"/>
    <property type="match status" value="1"/>
</dbReference>
<accession>A0ABP8EKH6</accession>
<dbReference type="EMBL" id="BAABAZ010000006">
    <property type="protein sequence ID" value="GAA4284484.1"/>
    <property type="molecule type" value="Genomic_DNA"/>
</dbReference>
<feature type="compositionally biased region" description="Acidic residues" evidence="5">
    <location>
        <begin position="308"/>
        <end position="324"/>
    </location>
</feature>
<sequence>MKKSILLAPAVAVAIAGFGAVPAIAGTTPTPEPSETPVQETPVDDGTPEDENTSEETVEEDVTDEGDVSPETTAVSNEEAIVTVQPEVVSAEDLTDEDAGVTFVVSNMIPGTSVANSLTDDVEEADDDGVAAVSVFYDGDASDFEPGEEVQVDLTLTHPDADEVVLNAAITIEGEASDDESKGEEAETPTPTPTEDQWTWEFGELSEGLNLETEQVSTDKFVNEGVAFAVLGCEPGQEVTFTVTAGRDDVEAYEATGIADEDGIAVDGVRGLDPESARAYIGEYTVTAACGDNEWTDTFYVGDRPSTDDDEANAGSDDSTDDDATAGSTLPRTGTELTGLAAGAGLLVLGAATVFLTRRRAAKTGPADI</sequence>
<feature type="signal peptide" evidence="7">
    <location>
        <begin position="1"/>
        <end position="25"/>
    </location>
</feature>
<feature type="region of interest" description="Disordered" evidence="5">
    <location>
        <begin position="173"/>
        <end position="197"/>
    </location>
</feature>
<feature type="transmembrane region" description="Helical" evidence="6">
    <location>
        <begin position="337"/>
        <end position="356"/>
    </location>
</feature>
<evidence type="ECO:0000313" key="10">
    <source>
        <dbReference type="Proteomes" id="UP001501586"/>
    </source>
</evidence>
<dbReference type="NCBIfam" id="TIGR01167">
    <property type="entry name" value="LPXTG_anchor"/>
    <property type="match status" value="1"/>
</dbReference>
<keyword evidence="6" id="KW-0472">Membrane</keyword>
<feature type="region of interest" description="Disordered" evidence="5">
    <location>
        <begin position="300"/>
        <end position="332"/>
    </location>
</feature>
<evidence type="ECO:0000256" key="5">
    <source>
        <dbReference type="SAM" id="MobiDB-lite"/>
    </source>
</evidence>
<comment type="caution">
    <text evidence="9">The sequence shown here is derived from an EMBL/GenBank/DDBJ whole genome shotgun (WGS) entry which is preliminary data.</text>
</comment>
<keyword evidence="10" id="KW-1185">Reference proteome</keyword>
<feature type="region of interest" description="Disordered" evidence="5">
    <location>
        <begin position="23"/>
        <end position="73"/>
    </location>
</feature>
<keyword evidence="3 7" id="KW-0732">Signal</keyword>
<evidence type="ECO:0000256" key="1">
    <source>
        <dbReference type="ARBA" id="ARBA00022512"/>
    </source>
</evidence>
<feature type="compositionally biased region" description="Acidic residues" evidence="5">
    <location>
        <begin position="42"/>
        <end position="68"/>
    </location>
</feature>
<keyword evidence="4" id="KW-0572">Peptidoglycan-anchor</keyword>
<dbReference type="InterPro" id="IPR019931">
    <property type="entry name" value="LPXTG_anchor"/>
</dbReference>
<dbReference type="RefSeq" id="WP_236866555.1">
    <property type="nucleotide sequence ID" value="NZ_BAABAZ010000006.1"/>
</dbReference>
<evidence type="ECO:0000259" key="8">
    <source>
        <dbReference type="Pfam" id="PF00746"/>
    </source>
</evidence>
<keyword evidence="1" id="KW-0134">Cell wall</keyword>
<gene>
    <name evidence="9" type="ORF">GCM10022261_20150</name>
</gene>
<evidence type="ECO:0000313" key="9">
    <source>
        <dbReference type="EMBL" id="GAA4284484.1"/>
    </source>
</evidence>
<keyword evidence="6" id="KW-0812">Transmembrane</keyword>
<keyword evidence="6" id="KW-1133">Transmembrane helix</keyword>
<evidence type="ECO:0000256" key="2">
    <source>
        <dbReference type="ARBA" id="ARBA00022525"/>
    </source>
</evidence>
<evidence type="ECO:0000256" key="7">
    <source>
        <dbReference type="SAM" id="SignalP"/>
    </source>
</evidence>